<gene>
    <name evidence="7" type="ORF">Aru02nite_13740</name>
</gene>
<evidence type="ECO:0000256" key="1">
    <source>
        <dbReference type="ARBA" id="ARBA00005417"/>
    </source>
</evidence>
<sequence length="346" mass="38050">MSDPIVESAGTAVKQPSSDGTPLLSVEGLTKHFPVRQGVFGGKALVRAVDGVDFSVDRGQTLGLVGESGCGKTTTGRMVVKLLESTSGRIMFEGRDITHMNRAQMRPLRHDLQIIFQDPYSSLNPRHTVGKIVAMPLQVNGITPPGGVKKRVQELLETVGLNPEHYNRYPHEFSGGQRQRIGIARALALRPKLIVADEPVSALDVSIQAQVINLLRELQREFDLAFVFIAHDLAVVRHFCQRIGVMYLGKMVEVGDRTQIYEEPAHPYTRALLSAVPDVTKIGTEGRERIRLEGDVPTPLNPPSGCRFRTRCWKAQEKCAEVEPPLLQIGTGQQVACHFPETGPVS</sequence>
<evidence type="ECO:0000256" key="3">
    <source>
        <dbReference type="ARBA" id="ARBA00022741"/>
    </source>
</evidence>
<dbReference type="GO" id="GO:0005524">
    <property type="term" value="F:ATP binding"/>
    <property type="evidence" value="ECO:0007669"/>
    <property type="project" value="UniProtKB-KW"/>
</dbReference>
<dbReference type="GO" id="GO:0015833">
    <property type="term" value="P:peptide transport"/>
    <property type="evidence" value="ECO:0007669"/>
    <property type="project" value="InterPro"/>
</dbReference>
<dbReference type="FunFam" id="3.40.50.300:FF:000016">
    <property type="entry name" value="Oligopeptide ABC transporter ATP-binding component"/>
    <property type="match status" value="1"/>
</dbReference>
<name>A0A8J3IXF9_9ACTN</name>
<comment type="similarity">
    <text evidence="1">Belongs to the ABC transporter superfamily.</text>
</comment>
<feature type="domain" description="ABC transporter" evidence="6">
    <location>
        <begin position="24"/>
        <end position="273"/>
    </location>
</feature>
<dbReference type="RefSeq" id="WP_373324853.1">
    <property type="nucleotide sequence ID" value="NZ_BAAAZM010000003.1"/>
</dbReference>
<evidence type="ECO:0000313" key="7">
    <source>
        <dbReference type="EMBL" id="GID10485.1"/>
    </source>
</evidence>
<dbReference type="InterPro" id="IPR027417">
    <property type="entry name" value="P-loop_NTPase"/>
</dbReference>
<dbReference type="NCBIfam" id="TIGR01727">
    <property type="entry name" value="oligo_HPY"/>
    <property type="match status" value="1"/>
</dbReference>
<dbReference type="AlphaFoldDB" id="A0A8J3IXF9"/>
<dbReference type="InterPro" id="IPR013563">
    <property type="entry name" value="Oligopep_ABC_C"/>
</dbReference>
<dbReference type="SMART" id="SM00382">
    <property type="entry name" value="AAA"/>
    <property type="match status" value="1"/>
</dbReference>
<keyword evidence="2" id="KW-0813">Transport</keyword>
<dbReference type="InterPro" id="IPR003593">
    <property type="entry name" value="AAA+_ATPase"/>
</dbReference>
<reference evidence="7" key="1">
    <citation type="submission" date="2021-01" db="EMBL/GenBank/DDBJ databases">
        <title>Whole genome shotgun sequence of Actinocatenispora rupis NBRC 107355.</title>
        <authorList>
            <person name="Komaki H."/>
            <person name="Tamura T."/>
        </authorList>
    </citation>
    <scope>NUCLEOTIDE SEQUENCE</scope>
    <source>
        <strain evidence="7">NBRC 107355</strain>
    </source>
</reference>
<dbReference type="CDD" id="cd03257">
    <property type="entry name" value="ABC_NikE_OppD_transporters"/>
    <property type="match status" value="1"/>
</dbReference>
<dbReference type="Pfam" id="PF08352">
    <property type="entry name" value="oligo_HPY"/>
    <property type="match status" value="1"/>
</dbReference>
<dbReference type="Proteomes" id="UP000612808">
    <property type="component" value="Unassembled WGS sequence"/>
</dbReference>
<dbReference type="InterPro" id="IPR017871">
    <property type="entry name" value="ABC_transporter-like_CS"/>
</dbReference>
<dbReference type="InterPro" id="IPR003439">
    <property type="entry name" value="ABC_transporter-like_ATP-bd"/>
</dbReference>
<evidence type="ECO:0000259" key="6">
    <source>
        <dbReference type="PROSITE" id="PS50893"/>
    </source>
</evidence>
<dbReference type="SUPFAM" id="SSF52540">
    <property type="entry name" value="P-loop containing nucleoside triphosphate hydrolases"/>
    <property type="match status" value="1"/>
</dbReference>
<dbReference type="Gene3D" id="3.40.50.300">
    <property type="entry name" value="P-loop containing nucleotide triphosphate hydrolases"/>
    <property type="match status" value="1"/>
</dbReference>
<comment type="caution">
    <text evidence="7">The sequence shown here is derived from an EMBL/GenBank/DDBJ whole genome shotgun (WGS) entry which is preliminary data.</text>
</comment>
<dbReference type="GO" id="GO:0055085">
    <property type="term" value="P:transmembrane transport"/>
    <property type="evidence" value="ECO:0007669"/>
    <property type="project" value="UniProtKB-ARBA"/>
</dbReference>
<protein>
    <submittedName>
        <fullName evidence="7">Dipeptide/oligopeptide/nickel ABC transporter ATP-binding protein</fullName>
    </submittedName>
</protein>
<dbReference type="PROSITE" id="PS00211">
    <property type="entry name" value="ABC_TRANSPORTER_1"/>
    <property type="match status" value="1"/>
</dbReference>
<dbReference type="Pfam" id="PF00005">
    <property type="entry name" value="ABC_tran"/>
    <property type="match status" value="1"/>
</dbReference>
<evidence type="ECO:0000256" key="5">
    <source>
        <dbReference type="SAM" id="MobiDB-lite"/>
    </source>
</evidence>
<feature type="region of interest" description="Disordered" evidence="5">
    <location>
        <begin position="1"/>
        <end position="20"/>
    </location>
</feature>
<dbReference type="PANTHER" id="PTHR43776">
    <property type="entry name" value="TRANSPORT ATP-BINDING PROTEIN"/>
    <property type="match status" value="1"/>
</dbReference>
<evidence type="ECO:0000313" key="8">
    <source>
        <dbReference type="Proteomes" id="UP000612808"/>
    </source>
</evidence>
<keyword evidence="4 7" id="KW-0067">ATP-binding</keyword>
<keyword evidence="8" id="KW-1185">Reference proteome</keyword>
<dbReference type="GO" id="GO:0016887">
    <property type="term" value="F:ATP hydrolysis activity"/>
    <property type="evidence" value="ECO:0007669"/>
    <property type="project" value="InterPro"/>
</dbReference>
<organism evidence="7 8">
    <name type="scientific">Actinocatenispora rupis</name>
    <dbReference type="NCBI Taxonomy" id="519421"/>
    <lineage>
        <taxon>Bacteria</taxon>
        <taxon>Bacillati</taxon>
        <taxon>Actinomycetota</taxon>
        <taxon>Actinomycetes</taxon>
        <taxon>Micromonosporales</taxon>
        <taxon>Micromonosporaceae</taxon>
        <taxon>Actinocatenispora</taxon>
    </lineage>
</organism>
<dbReference type="InterPro" id="IPR050319">
    <property type="entry name" value="ABC_transp_ATP-bind"/>
</dbReference>
<evidence type="ECO:0000256" key="4">
    <source>
        <dbReference type="ARBA" id="ARBA00022840"/>
    </source>
</evidence>
<dbReference type="EMBL" id="BOMB01000008">
    <property type="protein sequence ID" value="GID10485.1"/>
    <property type="molecule type" value="Genomic_DNA"/>
</dbReference>
<accession>A0A8J3IXF9</accession>
<dbReference type="PROSITE" id="PS50893">
    <property type="entry name" value="ABC_TRANSPORTER_2"/>
    <property type="match status" value="1"/>
</dbReference>
<dbReference type="NCBIfam" id="NF008453">
    <property type="entry name" value="PRK11308.1"/>
    <property type="match status" value="1"/>
</dbReference>
<evidence type="ECO:0000256" key="2">
    <source>
        <dbReference type="ARBA" id="ARBA00022448"/>
    </source>
</evidence>
<dbReference type="PANTHER" id="PTHR43776:SF7">
    <property type="entry name" value="D,D-DIPEPTIDE TRANSPORT ATP-BINDING PROTEIN DDPF-RELATED"/>
    <property type="match status" value="1"/>
</dbReference>
<proteinExistence type="inferred from homology"/>
<keyword evidence="3" id="KW-0547">Nucleotide-binding</keyword>